<feature type="signal peptide" evidence="4">
    <location>
        <begin position="1"/>
        <end position="22"/>
    </location>
</feature>
<feature type="compositionally biased region" description="Low complexity" evidence="2">
    <location>
        <begin position="387"/>
        <end position="396"/>
    </location>
</feature>
<dbReference type="InterPro" id="IPR038440">
    <property type="entry name" value="FimV_C_sf"/>
</dbReference>
<dbReference type="RefSeq" id="WP_189353097.1">
    <property type="nucleotide sequence ID" value="NZ_BMYP01000016.1"/>
</dbReference>
<dbReference type="NCBIfam" id="TIGR03505">
    <property type="entry name" value="FimV_core"/>
    <property type="match status" value="1"/>
</dbReference>
<dbReference type="InterPro" id="IPR057840">
    <property type="entry name" value="FimV_N"/>
</dbReference>
<keyword evidence="3" id="KW-0472">Membrane</keyword>
<comment type="caution">
    <text evidence="6">The sequence shown here is derived from an EMBL/GenBank/DDBJ whole genome shotgun (WGS) entry which is preliminary data.</text>
</comment>
<feature type="chain" id="PRO_5047285460" description="FimV N-terminal domain-containing protein" evidence="4">
    <location>
        <begin position="23"/>
        <end position="721"/>
    </location>
</feature>
<dbReference type="Proteomes" id="UP000662678">
    <property type="component" value="Unassembled WGS sequence"/>
</dbReference>
<dbReference type="Pfam" id="PF25800">
    <property type="entry name" value="FimV_N"/>
    <property type="match status" value="1"/>
</dbReference>
<feature type="domain" description="FimV N-terminal" evidence="5">
    <location>
        <begin position="22"/>
        <end position="125"/>
    </location>
</feature>
<evidence type="ECO:0000256" key="3">
    <source>
        <dbReference type="SAM" id="Phobius"/>
    </source>
</evidence>
<feature type="coiled-coil region" evidence="1">
    <location>
        <begin position="305"/>
        <end position="332"/>
    </location>
</feature>
<keyword evidence="1" id="KW-0175">Coiled coil</keyword>
<dbReference type="Gene3D" id="3.10.350.10">
    <property type="entry name" value="LysM domain"/>
    <property type="match status" value="1"/>
</dbReference>
<reference evidence="7" key="1">
    <citation type="journal article" date="2019" name="Int. J. Syst. Evol. Microbiol.">
        <title>The Global Catalogue of Microorganisms (GCM) 10K type strain sequencing project: providing services to taxonomists for standard genome sequencing and annotation.</title>
        <authorList>
            <consortium name="The Broad Institute Genomics Platform"/>
            <consortium name="The Broad Institute Genome Sequencing Center for Infectious Disease"/>
            <person name="Wu L."/>
            <person name="Ma J."/>
        </authorList>
    </citation>
    <scope>NUCLEOTIDE SEQUENCE [LARGE SCALE GENOMIC DNA]</scope>
    <source>
        <strain evidence="7">KCTC 23713</strain>
    </source>
</reference>
<dbReference type="NCBIfam" id="TIGR03504">
    <property type="entry name" value="FimV_Cterm"/>
    <property type="match status" value="1"/>
</dbReference>
<accession>A0ABQ3HAY0</accession>
<evidence type="ECO:0000256" key="1">
    <source>
        <dbReference type="SAM" id="Coils"/>
    </source>
</evidence>
<dbReference type="InterPro" id="IPR020011">
    <property type="entry name" value="FimV_C"/>
</dbReference>
<evidence type="ECO:0000313" key="6">
    <source>
        <dbReference type="EMBL" id="GHD76399.1"/>
    </source>
</evidence>
<keyword evidence="7" id="KW-1185">Reference proteome</keyword>
<sequence length="721" mass="75369">MLAKKKLSVLLLSVAFSSAAWAGLGGVVVKSNLGEPLRAEIELSGPDGDVQRVGLASQDTFRELKVDYAPLLSSLRFTLALRANGRPYIRVTSLAPISEPYLRFVVEAKMPGSRSVREYTVLLDPVDYALPSSQAPVPAAVRPQAERPAPAAAALPLLPSHEHAAADRLPPDRVRVRPGQTLHQLAASLALPNVSLRQVMAALLEANPQAFVAGNPDQLRAGARLRVPPLSQIRALGRERSNSILAAGRTPQVGAAPVAAAPAAAPAATAGQAKPTTEQVVKLEPVTASAPVPDTSATATATATATAQALQLQQAQQKIAELEKRLNALQAAAASQPVPAAEEHGEPLLDRVMAYLPLIGGALATVLLGLAAIIMLRRRRRRRAGAAGQGDAANLLRKSPLQPSHTDPVTAGNTFLTDFTRSGSGGAEAGDVDPIAEAEVYLAYGRDQQAEEILKEALAKDPTLHDVRAKLLEIYASRQDRAAFELHARPLHDALGGQGTLWDKVARLGRGIDPGNALYGGTVVAADAVSDSAPAVSPVDIDLDSELMGNMPAAATEPAAPVVDDDPLRTALLGDDPFAADAPPKALAPELDIENLLADAEEVVATPAPAEPEPEESKHMLDFDFQLDAPSSDGSPLETLAAAGPDANSVDFDFGLDNPETPAVSTEGLSVSDDPLSTKLDLARVYLDMGDKDGAREVLEELVAEADGTLKQEAANLLSSL</sequence>
<gene>
    <name evidence="6" type="ORF">GCM10011419_15740</name>
</gene>
<evidence type="ECO:0000256" key="2">
    <source>
        <dbReference type="SAM" id="MobiDB-lite"/>
    </source>
</evidence>
<keyword evidence="3" id="KW-0812">Transmembrane</keyword>
<dbReference type="EMBL" id="BMYP01000016">
    <property type="protein sequence ID" value="GHD76399.1"/>
    <property type="molecule type" value="Genomic_DNA"/>
</dbReference>
<feature type="compositionally biased region" description="Polar residues" evidence="2">
    <location>
        <begin position="401"/>
        <end position="411"/>
    </location>
</feature>
<evidence type="ECO:0000313" key="7">
    <source>
        <dbReference type="Proteomes" id="UP000662678"/>
    </source>
</evidence>
<protein>
    <recommendedName>
        <fullName evidence="5">FimV N-terminal domain-containing protein</fullName>
    </recommendedName>
</protein>
<keyword evidence="4" id="KW-0732">Signal</keyword>
<keyword evidence="3" id="KW-1133">Transmembrane helix</keyword>
<feature type="transmembrane region" description="Helical" evidence="3">
    <location>
        <begin position="354"/>
        <end position="376"/>
    </location>
</feature>
<feature type="region of interest" description="Disordered" evidence="2">
    <location>
        <begin position="387"/>
        <end position="411"/>
    </location>
</feature>
<dbReference type="Gene3D" id="1.20.58.2200">
    <property type="match status" value="1"/>
</dbReference>
<evidence type="ECO:0000256" key="4">
    <source>
        <dbReference type="SAM" id="SignalP"/>
    </source>
</evidence>
<evidence type="ECO:0000259" key="5">
    <source>
        <dbReference type="Pfam" id="PF25800"/>
    </source>
</evidence>
<dbReference type="InterPro" id="IPR036779">
    <property type="entry name" value="LysM_dom_sf"/>
</dbReference>
<dbReference type="InterPro" id="IPR020012">
    <property type="entry name" value="LysM_FimV"/>
</dbReference>
<organism evidence="6 7">
    <name type="scientific">Vogesella fluminis</name>
    <dbReference type="NCBI Taxonomy" id="1069161"/>
    <lineage>
        <taxon>Bacteria</taxon>
        <taxon>Pseudomonadati</taxon>
        <taxon>Pseudomonadota</taxon>
        <taxon>Betaproteobacteria</taxon>
        <taxon>Neisseriales</taxon>
        <taxon>Chromobacteriaceae</taxon>
        <taxon>Vogesella</taxon>
    </lineage>
</organism>
<proteinExistence type="predicted"/>
<name>A0ABQ3HAY0_9NEIS</name>